<reference evidence="10" key="2">
    <citation type="journal article" date="2021" name="PeerJ">
        <title>Extensive microbial diversity within the chicken gut microbiome revealed by metagenomics and culture.</title>
        <authorList>
            <person name="Gilroy R."/>
            <person name="Ravi A."/>
            <person name="Getino M."/>
            <person name="Pursley I."/>
            <person name="Horton D.L."/>
            <person name="Alikhan N.F."/>
            <person name="Baker D."/>
            <person name="Gharbi K."/>
            <person name="Hall N."/>
            <person name="Watson M."/>
            <person name="Adriaenssens E.M."/>
            <person name="Foster-Nyarko E."/>
            <person name="Jarju S."/>
            <person name="Secka A."/>
            <person name="Antonio M."/>
            <person name="Oren A."/>
            <person name="Chaudhuri R.R."/>
            <person name="La Ragione R."/>
            <person name="Hildebrand F."/>
            <person name="Pallen M.J."/>
        </authorList>
    </citation>
    <scope>NUCLEOTIDE SEQUENCE</scope>
    <source>
        <strain evidence="10">ChiSxjej2B14-8506</strain>
    </source>
</reference>
<dbReference type="AlphaFoldDB" id="A0A9D1S4D8"/>
<organism evidence="10 11">
    <name type="scientific">Candidatus Fimadaptatus faecigallinarum</name>
    <dbReference type="NCBI Taxonomy" id="2840814"/>
    <lineage>
        <taxon>Bacteria</taxon>
        <taxon>Bacillati</taxon>
        <taxon>Bacillota</taxon>
        <taxon>Clostridia</taxon>
        <taxon>Eubacteriales</taxon>
        <taxon>Candidatus Fimadaptatus</taxon>
    </lineage>
</organism>
<dbReference type="CDD" id="cd07717">
    <property type="entry name" value="RNaseZ_ZiPD-like_MBL-fold"/>
    <property type="match status" value="1"/>
</dbReference>
<dbReference type="PANTHER" id="PTHR46018">
    <property type="entry name" value="ZINC PHOSPHODIESTERASE ELAC PROTEIN 1"/>
    <property type="match status" value="1"/>
</dbReference>
<dbReference type="EC" id="3.1.26.11" evidence="8"/>
<dbReference type="Proteomes" id="UP000824123">
    <property type="component" value="Unassembled WGS sequence"/>
</dbReference>
<comment type="cofactor">
    <cofactor evidence="8">
        <name>Zn(2+)</name>
        <dbReference type="ChEBI" id="CHEBI:29105"/>
    </cofactor>
    <text evidence="8">Binds 2 Zn(2+) ions.</text>
</comment>
<dbReference type="Pfam" id="PF12706">
    <property type="entry name" value="Lactamase_B_2"/>
    <property type="match status" value="1"/>
</dbReference>
<evidence type="ECO:0000256" key="7">
    <source>
        <dbReference type="ARBA" id="ARBA00022833"/>
    </source>
</evidence>
<evidence type="ECO:0000256" key="5">
    <source>
        <dbReference type="ARBA" id="ARBA00022759"/>
    </source>
</evidence>
<feature type="binding site" evidence="8">
    <location>
        <position position="139"/>
    </location>
    <ligand>
        <name>Zn(2+)</name>
        <dbReference type="ChEBI" id="CHEBI:29105"/>
        <label>1</label>
        <note>catalytic</note>
    </ligand>
</feature>
<keyword evidence="3 8" id="KW-0540">Nuclease</keyword>
<dbReference type="GO" id="GO:0042781">
    <property type="term" value="F:3'-tRNA processing endoribonuclease activity"/>
    <property type="evidence" value="ECO:0007669"/>
    <property type="project" value="UniProtKB-UniRule"/>
</dbReference>
<dbReference type="EMBL" id="DVNK01000024">
    <property type="protein sequence ID" value="HIU46147.1"/>
    <property type="molecule type" value="Genomic_DNA"/>
</dbReference>
<protein>
    <recommendedName>
        <fullName evidence="8">Ribonuclease Z</fullName>
        <shortName evidence="8">RNase Z</shortName>
        <ecNumber evidence="8">3.1.26.11</ecNumber>
    </recommendedName>
    <alternativeName>
        <fullName evidence="8">tRNA 3 endonuclease</fullName>
    </alternativeName>
    <alternativeName>
        <fullName evidence="8">tRNase Z</fullName>
    </alternativeName>
</protein>
<comment type="caution">
    <text evidence="10">The sequence shown here is derived from an EMBL/GenBank/DDBJ whole genome shotgun (WGS) entry which is preliminary data.</text>
</comment>
<feature type="binding site" evidence="8">
    <location>
        <position position="61"/>
    </location>
    <ligand>
        <name>Zn(2+)</name>
        <dbReference type="ChEBI" id="CHEBI:29105"/>
        <label>1</label>
        <note>catalytic</note>
    </ligand>
</feature>
<dbReference type="Gene3D" id="3.60.15.10">
    <property type="entry name" value="Ribonuclease Z/Hydroxyacylglutathione hydrolase-like"/>
    <property type="match status" value="1"/>
</dbReference>
<keyword evidence="2 8" id="KW-0819">tRNA processing</keyword>
<gene>
    <name evidence="8" type="primary">rnz</name>
    <name evidence="10" type="ORF">IAC59_02690</name>
</gene>
<accession>A0A9D1S4D8</accession>
<sequence>MLKVTLLGTGGMMPLKNRALASAMLSCEGRNLLIDCGEGTQVQIRECGYSFKPIDALLLTHYHGDHVSGLPGLLLSMGNQGRELPLLVAGPPGLRRVVEALRVIAPGLPFSIELHEIDPAAPGTFSCAGLDVQPFALRHGMPCLGYALDLRRAGRFQPERARAAGVPLKLWSVLQKQPRVEFEGRVYTSDMVLTPPRRGIKVVYATDTRPVPAISAAARDCDLMICEGMYGDPDKLPRAREAGHMMMDEAAAIAASAGAQRLWFTHYSPAMPDPRLWLERARAIYPTAELGEDGMSIDLPFID</sequence>
<evidence type="ECO:0000256" key="1">
    <source>
        <dbReference type="ARBA" id="ARBA00011738"/>
    </source>
</evidence>
<name>A0A9D1S4D8_9FIRM</name>
<evidence type="ECO:0000313" key="11">
    <source>
        <dbReference type="Proteomes" id="UP000824123"/>
    </source>
</evidence>
<comment type="function">
    <text evidence="8">Zinc phosphodiesterase, which displays some tRNA 3'-processing endonuclease activity. Probably involved in tRNA maturation, by removing a 3'-trailer from precursor tRNA.</text>
</comment>
<dbReference type="InterPro" id="IPR001279">
    <property type="entry name" value="Metallo-B-lactamas"/>
</dbReference>
<keyword evidence="5 8" id="KW-0255">Endonuclease</keyword>
<feature type="binding site" evidence="8">
    <location>
        <position position="207"/>
    </location>
    <ligand>
        <name>Zn(2+)</name>
        <dbReference type="ChEBI" id="CHEBI:29105"/>
        <label>1</label>
        <note>catalytic</note>
    </ligand>
</feature>
<keyword evidence="4 8" id="KW-0479">Metal-binding</keyword>
<dbReference type="PANTHER" id="PTHR46018:SF2">
    <property type="entry name" value="ZINC PHOSPHODIESTERASE ELAC PROTEIN 1"/>
    <property type="match status" value="1"/>
</dbReference>
<comment type="catalytic activity">
    <reaction evidence="8">
        <text>Endonucleolytic cleavage of RNA, removing extra 3' nucleotides from tRNA precursor, generating 3' termini of tRNAs. A 3'-hydroxy group is left at the tRNA terminus and a 5'-phosphoryl group is left at the trailer molecule.</text>
        <dbReference type="EC" id="3.1.26.11"/>
    </reaction>
</comment>
<feature type="binding site" evidence="8">
    <location>
        <position position="66"/>
    </location>
    <ligand>
        <name>Zn(2+)</name>
        <dbReference type="ChEBI" id="CHEBI:29105"/>
        <label>2</label>
        <note>catalytic</note>
    </ligand>
</feature>
<dbReference type="GO" id="GO:0008270">
    <property type="term" value="F:zinc ion binding"/>
    <property type="evidence" value="ECO:0007669"/>
    <property type="project" value="UniProtKB-UniRule"/>
</dbReference>
<dbReference type="SUPFAM" id="SSF56281">
    <property type="entry name" value="Metallo-hydrolase/oxidoreductase"/>
    <property type="match status" value="1"/>
</dbReference>
<reference evidence="10" key="1">
    <citation type="submission" date="2020-10" db="EMBL/GenBank/DDBJ databases">
        <authorList>
            <person name="Gilroy R."/>
        </authorList>
    </citation>
    <scope>NUCLEOTIDE SEQUENCE</scope>
    <source>
        <strain evidence="10">ChiSxjej2B14-8506</strain>
    </source>
</reference>
<evidence type="ECO:0000256" key="4">
    <source>
        <dbReference type="ARBA" id="ARBA00022723"/>
    </source>
</evidence>
<proteinExistence type="inferred from homology"/>
<keyword evidence="6 8" id="KW-0378">Hydrolase</keyword>
<dbReference type="Pfam" id="PF23023">
    <property type="entry name" value="Anti-Pycsar_Apyc1"/>
    <property type="match status" value="1"/>
</dbReference>
<feature type="active site" description="Proton acceptor" evidence="8">
    <location>
        <position position="65"/>
    </location>
</feature>
<dbReference type="InterPro" id="IPR036866">
    <property type="entry name" value="RibonucZ/Hydroxyglut_hydro"/>
</dbReference>
<dbReference type="NCBIfam" id="NF000801">
    <property type="entry name" value="PRK00055.1-3"/>
    <property type="match status" value="1"/>
</dbReference>
<evidence type="ECO:0000256" key="8">
    <source>
        <dbReference type="HAMAP-Rule" id="MF_01818"/>
    </source>
</evidence>
<comment type="subunit">
    <text evidence="1 8">Homodimer.</text>
</comment>
<feature type="binding site" evidence="8">
    <location>
        <position position="63"/>
    </location>
    <ligand>
        <name>Zn(2+)</name>
        <dbReference type="ChEBI" id="CHEBI:29105"/>
        <label>1</label>
        <note>catalytic</note>
    </ligand>
</feature>
<evidence type="ECO:0000256" key="3">
    <source>
        <dbReference type="ARBA" id="ARBA00022722"/>
    </source>
</evidence>
<feature type="domain" description="Metallo-beta-lactamase" evidence="9">
    <location>
        <begin position="191"/>
        <end position="267"/>
    </location>
</feature>
<comment type="similarity">
    <text evidence="8">Belongs to the RNase Z family.</text>
</comment>
<evidence type="ECO:0000313" key="10">
    <source>
        <dbReference type="EMBL" id="HIU46147.1"/>
    </source>
</evidence>
<feature type="binding site" evidence="8">
    <location>
        <position position="266"/>
    </location>
    <ligand>
        <name>Zn(2+)</name>
        <dbReference type="ChEBI" id="CHEBI:29105"/>
        <label>2</label>
        <note>catalytic</note>
    </ligand>
</feature>
<dbReference type="InterPro" id="IPR013471">
    <property type="entry name" value="RNase_Z/BN"/>
</dbReference>
<feature type="binding site" evidence="8">
    <location>
        <position position="65"/>
    </location>
    <ligand>
        <name>Zn(2+)</name>
        <dbReference type="ChEBI" id="CHEBI:29105"/>
        <label>2</label>
        <note>catalytic</note>
    </ligand>
</feature>
<feature type="binding site" evidence="8">
    <location>
        <position position="207"/>
    </location>
    <ligand>
        <name>Zn(2+)</name>
        <dbReference type="ChEBI" id="CHEBI:29105"/>
        <label>2</label>
        <note>catalytic</note>
    </ligand>
</feature>
<evidence type="ECO:0000259" key="9">
    <source>
        <dbReference type="Pfam" id="PF12706"/>
    </source>
</evidence>
<evidence type="ECO:0000256" key="6">
    <source>
        <dbReference type="ARBA" id="ARBA00022801"/>
    </source>
</evidence>
<dbReference type="HAMAP" id="MF_01818">
    <property type="entry name" value="RNase_Z_BN"/>
    <property type="match status" value="1"/>
</dbReference>
<evidence type="ECO:0000256" key="2">
    <source>
        <dbReference type="ARBA" id="ARBA00022694"/>
    </source>
</evidence>
<keyword evidence="7 8" id="KW-0862">Zinc</keyword>